<protein>
    <submittedName>
        <fullName evidence="2">Uncharacterized protein</fullName>
    </submittedName>
</protein>
<sequence>MHKVKFKNVSMDIILDFSILLATESNAYANIFQDNVDSLKINDLKDRIELKHVDGRSFLTECHIHETDKELILYGCNMSIIDSSGNTFIFNFNDMFTLKKTHANFESSENLVKRFYYGNNYKDKLAMLIRYIKIEIQQSQISDFSSLKNEEKWCDMSSKTKKILYCGYIGMRPTPNSNNSQYPCPLKEEGNKYNAREGYGSRKIIFVILLVLLILSSSYNIYMMVTRKPVPIDD</sequence>
<keyword evidence="1" id="KW-1133">Transmembrane helix</keyword>
<evidence type="ECO:0000313" key="3">
    <source>
        <dbReference type="Proteomes" id="UP000031668"/>
    </source>
</evidence>
<accession>A0A0C2MVV2</accession>
<dbReference type="EMBL" id="JWZT01001748">
    <property type="protein sequence ID" value="KII71491.1"/>
    <property type="molecule type" value="Genomic_DNA"/>
</dbReference>
<keyword evidence="3" id="KW-1185">Reference proteome</keyword>
<feature type="transmembrane region" description="Helical" evidence="1">
    <location>
        <begin position="204"/>
        <end position="225"/>
    </location>
</feature>
<dbReference type="Proteomes" id="UP000031668">
    <property type="component" value="Unassembled WGS sequence"/>
</dbReference>
<name>A0A0C2MVV2_THEKT</name>
<reference evidence="2 3" key="1">
    <citation type="journal article" date="2014" name="Genome Biol. Evol.">
        <title>The genome of the myxosporean Thelohanellus kitauei shows adaptations to nutrient acquisition within its fish host.</title>
        <authorList>
            <person name="Yang Y."/>
            <person name="Xiong J."/>
            <person name="Zhou Z."/>
            <person name="Huo F."/>
            <person name="Miao W."/>
            <person name="Ran C."/>
            <person name="Liu Y."/>
            <person name="Zhang J."/>
            <person name="Feng J."/>
            <person name="Wang M."/>
            <person name="Wang M."/>
            <person name="Wang L."/>
            <person name="Yao B."/>
        </authorList>
    </citation>
    <scope>NUCLEOTIDE SEQUENCE [LARGE SCALE GENOMIC DNA]</scope>
    <source>
        <strain evidence="2">Wuqing</strain>
    </source>
</reference>
<proteinExistence type="predicted"/>
<gene>
    <name evidence="2" type="ORF">RF11_04036</name>
</gene>
<evidence type="ECO:0000313" key="2">
    <source>
        <dbReference type="EMBL" id="KII71491.1"/>
    </source>
</evidence>
<keyword evidence="1" id="KW-0472">Membrane</keyword>
<keyword evidence="1" id="KW-0812">Transmembrane</keyword>
<comment type="caution">
    <text evidence="2">The sequence shown here is derived from an EMBL/GenBank/DDBJ whole genome shotgun (WGS) entry which is preliminary data.</text>
</comment>
<organism evidence="2 3">
    <name type="scientific">Thelohanellus kitauei</name>
    <name type="common">Myxosporean</name>
    <dbReference type="NCBI Taxonomy" id="669202"/>
    <lineage>
        <taxon>Eukaryota</taxon>
        <taxon>Metazoa</taxon>
        <taxon>Cnidaria</taxon>
        <taxon>Myxozoa</taxon>
        <taxon>Myxosporea</taxon>
        <taxon>Bivalvulida</taxon>
        <taxon>Platysporina</taxon>
        <taxon>Myxobolidae</taxon>
        <taxon>Thelohanellus</taxon>
    </lineage>
</organism>
<evidence type="ECO:0000256" key="1">
    <source>
        <dbReference type="SAM" id="Phobius"/>
    </source>
</evidence>
<dbReference type="AlphaFoldDB" id="A0A0C2MVV2"/>